<feature type="domain" description="DC1" evidence="2">
    <location>
        <begin position="77"/>
        <end position="116"/>
    </location>
</feature>
<dbReference type="EMBL" id="JARYMX010000008">
    <property type="protein sequence ID" value="KAJ9538779.1"/>
    <property type="molecule type" value="Genomic_DNA"/>
</dbReference>
<keyword evidence="1" id="KW-0677">Repeat</keyword>
<dbReference type="Pfam" id="PF03107">
    <property type="entry name" value="C1_2"/>
    <property type="match status" value="1"/>
</dbReference>
<comment type="caution">
    <text evidence="3">The sequence shown here is derived from an EMBL/GenBank/DDBJ whole genome shotgun (WGS) entry which is preliminary data.</text>
</comment>
<dbReference type="Proteomes" id="UP001172457">
    <property type="component" value="Chromosome 8"/>
</dbReference>
<name>A0AA38SAV9_9ASTR</name>
<dbReference type="PANTHER" id="PTHR46288">
    <property type="entry name" value="PHORBOL-ESTER/DAG-TYPE DOMAIN-CONTAINING PROTEIN"/>
    <property type="match status" value="1"/>
</dbReference>
<dbReference type="SUPFAM" id="SSF57889">
    <property type="entry name" value="Cysteine-rich domain"/>
    <property type="match status" value="1"/>
</dbReference>
<dbReference type="InterPro" id="IPR004146">
    <property type="entry name" value="DC1"/>
</dbReference>
<proteinExistence type="predicted"/>
<keyword evidence="4" id="KW-1185">Reference proteome</keyword>
<evidence type="ECO:0000313" key="3">
    <source>
        <dbReference type="EMBL" id="KAJ9538779.1"/>
    </source>
</evidence>
<evidence type="ECO:0000313" key="4">
    <source>
        <dbReference type="Proteomes" id="UP001172457"/>
    </source>
</evidence>
<evidence type="ECO:0000259" key="2">
    <source>
        <dbReference type="Pfam" id="PF03107"/>
    </source>
</evidence>
<dbReference type="PANTHER" id="PTHR46288:SF27">
    <property type="entry name" value="CYSTEINE_HISTIDINE-RICH C1 DOMAIN FAMILY PROTEIN"/>
    <property type="match status" value="1"/>
</dbReference>
<evidence type="ECO:0000256" key="1">
    <source>
        <dbReference type="ARBA" id="ARBA00022737"/>
    </source>
</evidence>
<dbReference type="InterPro" id="IPR046349">
    <property type="entry name" value="C1-like_sf"/>
</dbReference>
<sequence>MGEINHFMHQQHSLKFIEDLEDVIRVGDDNAKKKGVVIQCVGCLEPISGGSAYGCISCNCFLHMTCAKATPTINHHLHPLHPLTFMPHNYESFYCDMCNAKFTSEVLVYNCEECNFGYFHLPSKKPTKSTTIADGNAESPTLRPRCKTRRNQQIPDGTHFRRLNFRLQCATASPSGIRPTRKRLLRPYSWIICAISSPSAATRSSYFMLLTSFDPTFC</sequence>
<gene>
    <name evidence="3" type="ORF">OSB04_031512</name>
</gene>
<dbReference type="AlphaFoldDB" id="A0AA38SAV9"/>
<protein>
    <recommendedName>
        <fullName evidence="2">DC1 domain-containing protein</fullName>
    </recommendedName>
</protein>
<reference evidence="3" key="1">
    <citation type="submission" date="2023-03" db="EMBL/GenBank/DDBJ databases">
        <title>Chromosome-scale reference genome and RAD-based genetic map of yellow starthistle (Centaurea solstitialis) reveal putative structural variation and QTLs associated with invader traits.</title>
        <authorList>
            <person name="Reatini B."/>
            <person name="Cang F.A."/>
            <person name="Jiang Q."/>
            <person name="Mckibben M.T.W."/>
            <person name="Barker M.S."/>
            <person name="Rieseberg L.H."/>
            <person name="Dlugosch K.M."/>
        </authorList>
    </citation>
    <scope>NUCLEOTIDE SEQUENCE</scope>
    <source>
        <strain evidence="3">CAN-66</strain>
        <tissue evidence="3">Leaf</tissue>
    </source>
</reference>
<organism evidence="3 4">
    <name type="scientific">Centaurea solstitialis</name>
    <name type="common">yellow star-thistle</name>
    <dbReference type="NCBI Taxonomy" id="347529"/>
    <lineage>
        <taxon>Eukaryota</taxon>
        <taxon>Viridiplantae</taxon>
        <taxon>Streptophyta</taxon>
        <taxon>Embryophyta</taxon>
        <taxon>Tracheophyta</taxon>
        <taxon>Spermatophyta</taxon>
        <taxon>Magnoliopsida</taxon>
        <taxon>eudicotyledons</taxon>
        <taxon>Gunneridae</taxon>
        <taxon>Pentapetalae</taxon>
        <taxon>asterids</taxon>
        <taxon>campanulids</taxon>
        <taxon>Asterales</taxon>
        <taxon>Asteraceae</taxon>
        <taxon>Carduoideae</taxon>
        <taxon>Cardueae</taxon>
        <taxon>Centaureinae</taxon>
        <taxon>Centaurea</taxon>
    </lineage>
</organism>
<accession>A0AA38SAV9</accession>